<dbReference type="Gene3D" id="2.60.40.10">
    <property type="entry name" value="Immunoglobulins"/>
    <property type="match status" value="2"/>
</dbReference>
<evidence type="ECO:0000313" key="3">
    <source>
        <dbReference type="EMBL" id="VAW65912.1"/>
    </source>
</evidence>
<dbReference type="InterPro" id="IPR003961">
    <property type="entry name" value="FN3_dom"/>
</dbReference>
<proteinExistence type="predicted"/>
<dbReference type="InterPro" id="IPR032812">
    <property type="entry name" value="SbsA_Ig"/>
</dbReference>
<organism evidence="3">
    <name type="scientific">hydrothermal vent metagenome</name>
    <dbReference type="NCBI Taxonomy" id="652676"/>
    <lineage>
        <taxon>unclassified sequences</taxon>
        <taxon>metagenomes</taxon>
        <taxon>ecological metagenomes</taxon>
    </lineage>
</organism>
<dbReference type="Pfam" id="PF13205">
    <property type="entry name" value="Big_5"/>
    <property type="match status" value="2"/>
</dbReference>
<protein>
    <recommendedName>
        <fullName evidence="2">Fibronectin type-III domain-containing protein</fullName>
    </recommendedName>
</protein>
<dbReference type="SMART" id="SM00060">
    <property type="entry name" value="FN3"/>
    <property type="match status" value="2"/>
</dbReference>
<accession>A0A3B0XRU4</accession>
<name>A0A3B0XRU4_9ZZZZ</name>
<reference evidence="3" key="1">
    <citation type="submission" date="2018-06" db="EMBL/GenBank/DDBJ databases">
        <authorList>
            <person name="Zhirakovskaya E."/>
        </authorList>
    </citation>
    <scope>NUCLEOTIDE SEQUENCE</scope>
</reference>
<evidence type="ECO:0000259" key="2">
    <source>
        <dbReference type="PROSITE" id="PS50853"/>
    </source>
</evidence>
<dbReference type="AlphaFoldDB" id="A0A3B0XRU4"/>
<dbReference type="CDD" id="cd00063">
    <property type="entry name" value="FN3"/>
    <property type="match status" value="1"/>
</dbReference>
<dbReference type="PROSITE" id="PS51257">
    <property type="entry name" value="PROKAR_LIPOPROTEIN"/>
    <property type="match status" value="1"/>
</dbReference>
<dbReference type="InterPro" id="IPR036116">
    <property type="entry name" value="FN3_sf"/>
</dbReference>
<dbReference type="InterPro" id="IPR014755">
    <property type="entry name" value="Cu-Rt/internalin_Ig-like"/>
</dbReference>
<dbReference type="PROSITE" id="PS50853">
    <property type="entry name" value="FN3"/>
    <property type="match status" value="1"/>
</dbReference>
<dbReference type="InterPro" id="IPR013783">
    <property type="entry name" value="Ig-like_fold"/>
</dbReference>
<dbReference type="EMBL" id="UOFI01000071">
    <property type="protein sequence ID" value="VAW65912.1"/>
    <property type="molecule type" value="Genomic_DNA"/>
</dbReference>
<evidence type="ECO:0000256" key="1">
    <source>
        <dbReference type="ARBA" id="ARBA00022729"/>
    </source>
</evidence>
<gene>
    <name evidence="3" type="ORF">MNBD_GAMMA09-218</name>
</gene>
<sequence>MYFSTLKNISQLVFISLVLSACTGSEAEDTTQPPVNNSKVSVATIPSDSQKVATTLNQISINFTGPVDIDSVQQQNITFLPAISYTLDASLLASNGLLLLTVTGDLMPNTAYRGKISGVMDQSAAAVATINWGFSTNSFSGVQPPADLTPPTAPGNLRTFNLSSSAVSLAWDASTDDVALGGYRVYRNNVLLSTESGTTFVDTSVMPSQSYEYWVIAYDQTQKTARSNYLLVNTPSGGTAPTPPAPNPPVPGDTTAPTVVATTPNNGSTQVSPNIAAITVNFSEAIDPTSINGSNFVLDNGVTGTISTLANDTGAQFVPSAALARGTTYTASLRNVTDVAGNSLTANSQQVYSWSFSTCGDTPSSTYTISWNAIADADLTGYNVYYGLTSSLSKANSTPVSVGSATSWVMNPTSLGFKPCDTVYIAITALGSVKSESALSTLISQVVN</sequence>
<dbReference type="Gene3D" id="2.60.40.1220">
    <property type="match status" value="2"/>
</dbReference>
<dbReference type="SUPFAM" id="SSF49265">
    <property type="entry name" value="Fibronectin type III"/>
    <property type="match status" value="1"/>
</dbReference>
<keyword evidence="1" id="KW-0732">Signal</keyword>
<feature type="domain" description="Fibronectin type-III" evidence="2">
    <location>
        <begin position="153"/>
        <end position="237"/>
    </location>
</feature>